<dbReference type="GO" id="GO:0005829">
    <property type="term" value="C:cytosol"/>
    <property type="evidence" value="ECO:0007669"/>
    <property type="project" value="TreeGrafter"/>
</dbReference>
<comment type="caution">
    <text evidence="2">The sequence shown here is derived from an EMBL/GenBank/DDBJ whole genome shotgun (WGS) entry which is preliminary data.</text>
</comment>
<dbReference type="GO" id="GO:0015074">
    <property type="term" value="P:DNA integration"/>
    <property type="evidence" value="ECO:0007669"/>
    <property type="project" value="InterPro"/>
</dbReference>
<reference evidence="2" key="1">
    <citation type="journal article" date="2014" name="Front. Microbiol.">
        <title>High frequency of phylogenetically diverse reductive dehalogenase-homologous genes in deep subseafloor sedimentary metagenomes.</title>
        <authorList>
            <person name="Kawai M."/>
            <person name="Futagami T."/>
            <person name="Toyoda A."/>
            <person name="Takaki Y."/>
            <person name="Nishi S."/>
            <person name="Hori S."/>
            <person name="Arai W."/>
            <person name="Tsubouchi T."/>
            <person name="Morono Y."/>
            <person name="Uchiyama I."/>
            <person name="Ito T."/>
            <person name="Fujiyama A."/>
            <person name="Inagaki F."/>
            <person name="Takami H."/>
        </authorList>
    </citation>
    <scope>NUCLEOTIDE SEQUENCE</scope>
    <source>
        <strain evidence="2">Expedition CK06-06</strain>
    </source>
</reference>
<dbReference type="GO" id="GO:0003676">
    <property type="term" value="F:nucleic acid binding"/>
    <property type="evidence" value="ECO:0007669"/>
    <property type="project" value="InterPro"/>
</dbReference>
<dbReference type="InterPro" id="IPR053392">
    <property type="entry name" value="Transposase_IS30-like"/>
</dbReference>
<name>X1RGN6_9ZZZZ</name>
<dbReference type="GO" id="GO:0004803">
    <property type="term" value="F:transposase activity"/>
    <property type="evidence" value="ECO:0007669"/>
    <property type="project" value="TreeGrafter"/>
</dbReference>
<dbReference type="SUPFAM" id="SSF53098">
    <property type="entry name" value="Ribonuclease H-like"/>
    <property type="match status" value="1"/>
</dbReference>
<dbReference type="EMBL" id="BARW01012044">
    <property type="protein sequence ID" value="GAI79778.1"/>
    <property type="molecule type" value="Genomic_DNA"/>
</dbReference>
<dbReference type="PROSITE" id="PS50994">
    <property type="entry name" value="INTEGRASE"/>
    <property type="match status" value="1"/>
</dbReference>
<dbReference type="InterPro" id="IPR051917">
    <property type="entry name" value="Transposase-Integrase"/>
</dbReference>
<dbReference type="InterPro" id="IPR012337">
    <property type="entry name" value="RNaseH-like_sf"/>
</dbReference>
<dbReference type="PANTHER" id="PTHR10948:SF23">
    <property type="entry name" value="TRANSPOSASE INSI FOR INSERTION SEQUENCE ELEMENT IS30A-RELATED"/>
    <property type="match status" value="1"/>
</dbReference>
<proteinExistence type="predicted"/>
<dbReference type="AlphaFoldDB" id="X1RGN6"/>
<gene>
    <name evidence="2" type="ORF">S12H4_22915</name>
</gene>
<dbReference type="GO" id="GO:0032196">
    <property type="term" value="P:transposition"/>
    <property type="evidence" value="ECO:0007669"/>
    <property type="project" value="TreeGrafter"/>
</dbReference>
<dbReference type="InterPro" id="IPR001584">
    <property type="entry name" value="Integrase_cat-core"/>
</dbReference>
<feature type="domain" description="Integrase catalytic" evidence="1">
    <location>
        <begin position="47"/>
        <end position="209"/>
    </location>
</feature>
<evidence type="ECO:0000259" key="1">
    <source>
        <dbReference type="PROSITE" id="PS50994"/>
    </source>
</evidence>
<evidence type="ECO:0000313" key="2">
    <source>
        <dbReference type="EMBL" id="GAI79778.1"/>
    </source>
</evidence>
<organism evidence="2">
    <name type="scientific">marine sediment metagenome</name>
    <dbReference type="NCBI Taxonomy" id="412755"/>
    <lineage>
        <taxon>unclassified sequences</taxon>
        <taxon>metagenomes</taxon>
        <taxon>ecological metagenomes</taxon>
    </lineage>
</organism>
<sequence>IYSYLYVLPRGALRKELVRCLRYHHINRRIHGKSRQKSCPIQDYISIEERPAEIADRIIPGHWEGDLLMGHNNGSALGTLVERTTRMTFLVQLKDKDATTVRETFAKEFKHLPKGLKRSLTYDQGQEMAEHKLFTKTTQIQVYFAHPHSPWERGTNENTNALIRQFFPKGTDFSKVSLKNIKQAQDMLNDRPRKTLGFLTPHEVFSKLLH</sequence>
<feature type="non-terminal residue" evidence="2">
    <location>
        <position position="1"/>
    </location>
</feature>
<dbReference type="NCBIfam" id="NF033563">
    <property type="entry name" value="transpos_IS30"/>
    <property type="match status" value="1"/>
</dbReference>
<dbReference type="PANTHER" id="PTHR10948">
    <property type="entry name" value="TRANSPOSASE"/>
    <property type="match status" value="1"/>
</dbReference>
<accession>X1RGN6</accession>
<dbReference type="Pfam" id="PF00665">
    <property type="entry name" value="rve"/>
    <property type="match status" value="1"/>
</dbReference>
<dbReference type="InterPro" id="IPR036397">
    <property type="entry name" value="RNaseH_sf"/>
</dbReference>
<protein>
    <recommendedName>
        <fullName evidence="1">Integrase catalytic domain-containing protein</fullName>
    </recommendedName>
</protein>
<dbReference type="Gene3D" id="3.30.420.10">
    <property type="entry name" value="Ribonuclease H-like superfamily/Ribonuclease H"/>
    <property type="match status" value="1"/>
</dbReference>